<protein>
    <submittedName>
        <fullName evidence="3">Arginine/ornithine ABC transporter</fullName>
    </submittedName>
</protein>
<comment type="caution">
    <text evidence="3">The sequence shown here is derived from an EMBL/GenBank/DDBJ whole genome shotgun (WGS) entry which is preliminary data.</text>
</comment>
<dbReference type="PANTHER" id="PTHR35936">
    <property type="entry name" value="MEMBRANE-BOUND LYTIC MUREIN TRANSGLYCOSYLASE F"/>
    <property type="match status" value="1"/>
</dbReference>
<evidence type="ECO:0000313" key="3">
    <source>
        <dbReference type="EMBL" id="KAF2718113.1"/>
    </source>
</evidence>
<organism evidence="3 4">
    <name type="scientific">Polychaeton citri CBS 116435</name>
    <dbReference type="NCBI Taxonomy" id="1314669"/>
    <lineage>
        <taxon>Eukaryota</taxon>
        <taxon>Fungi</taxon>
        <taxon>Dikarya</taxon>
        <taxon>Ascomycota</taxon>
        <taxon>Pezizomycotina</taxon>
        <taxon>Dothideomycetes</taxon>
        <taxon>Dothideomycetidae</taxon>
        <taxon>Capnodiales</taxon>
        <taxon>Capnodiaceae</taxon>
        <taxon>Polychaeton</taxon>
    </lineage>
</organism>
<sequence length="245" mass="27460">MMERQELRIGIEPEYRPTSSFNVYGKLDGLDFTIAQLMCRELNVEPRWAGSNYGFCCIGNLFSALERSQIDCIISSLSITASRKERVRFTKPYARTSARFLANANVKLEPGCDTEEFGGMTVGVQDGSAHAEYARNVLSREVELSIIGSQTKIESLEYLASGRVDMIFGDAAYLQGIREDFPSYQYLLVGPEFNDVGYFDQGFGVAVRKGNTELLSRLNMALDATCIRKEYKEVINNTDGVERLC</sequence>
<keyword evidence="1" id="KW-0732">Signal</keyword>
<dbReference type="SUPFAM" id="SSF53850">
    <property type="entry name" value="Periplasmic binding protein-like II"/>
    <property type="match status" value="1"/>
</dbReference>
<dbReference type="OrthoDB" id="5228170at2759"/>
<dbReference type="SMART" id="SM00062">
    <property type="entry name" value="PBPb"/>
    <property type="match status" value="1"/>
</dbReference>
<dbReference type="InterPro" id="IPR001638">
    <property type="entry name" value="Solute-binding_3/MltF_N"/>
</dbReference>
<accession>A0A9P4Q040</accession>
<feature type="domain" description="Solute-binding protein family 3/N-terminal" evidence="2">
    <location>
        <begin position="6"/>
        <end position="242"/>
    </location>
</feature>
<dbReference type="Gene3D" id="3.40.190.10">
    <property type="entry name" value="Periplasmic binding protein-like II"/>
    <property type="match status" value="2"/>
</dbReference>
<reference evidence="3" key="1">
    <citation type="journal article" date="2020" name="Stud. Mycol.">
        <title>101 Dothideomycetes genomes: a test case for predicting lifestyles and emergence of pathogens.</title>
        <authorList>
            <person name="Haridas S."/>
            <person name="Albert R."/>
            <person name="Binder M."/>
            <person name="Bloem J."/>
            <person name="Labutti K."/>
            <person name="Salamov A."/>
            <person name="Andreopoulos B."/>
            <person name="Baker S."/>
            <person name="Barry K."/>
            <person name="Bills G."/>
            <person name="Bluhm B."/>
            <person name="Cannon C."/>
            <person name="Castanera R."/>
            <person name="Culley D."/>
            <person name="Daum C."/>
            <person name="Ezra D."/>
            <person name="Gonzalez J."/>
            <person name="Henrissat B."/>
            <person name="Kuo A."/>
            <person name="Liang C."/>
            <person name="Lipzen A."/>
            <person name="Lutzoni F."/>
            <person name="Magnuson J."/>
            <person name="Mondo S."/>
            <person name="Nolan M."/>
            <person name="Ohm R."/>
            <person name="Pangilinan J."/>
            <person name="Park H.-J."/>
            <person name="Ramirez L."/>
            <person name="Alfaro M."/>
            <person name="Sun H."/>
            <person name="Tritt A."/>
            <person name="Yoshinaga Y."/>
            <person name="Zwiers L.-H."/>
            <person name="Turgeon B."/>
            <person name="Goodwin S."/>
            <person name="Spatafora J."/>
            <person name="Crous P."/>
            <person name="Grigoriev I."/>
        </authorList>
    </citation>
    <scope>NUCLEOTIDE SEQUENCE</scope>
    <source>
        <strain evidence="3">CBS 116435</strain>
    </source>
</reference>
<evidence type="ECO:0000259" key="2">
    <source>
        <dbReference type="SMART" id="SM00062"/>
    </source>
</evidence>
<proteinExistence type="predicted"/>
<dbReference type="PANTHER" id="PTHR35936:SF19">
    <property type="entry name" value="AMINO-ACID-BINDING PROTEIN YXEM-RELATED"/>
    <property type="match status" value="1"/>
</dbReference>
<name>A0A9P4Q040_9PEZI</name>
<dbReference type="Proteomes" id="UP000799441">
    <property type="component" value="Unassembled WGS sequence"/>
</dbReference>
<dbReference type="EMBL" id="MU003830">
    <property type="protein sequence ID" value="KAF2718113.1"/>
    <property type="molecule type" value="Genomic_DNA"/>
</dbReference>
<dbReference type="AlphaFoldDB" id="A0A9P4Q040"/>
<gene>
    <name evidence="3" type="ORF">K431DRAFT_287964</name>
</gene>
<keyword evidence="4" id="KW-1185">Reference proteome</keyword>
<evidence type="ECO:0000256" key="1">
    <source>
        <dbReference type="ARBA" id="ARBA00022729"/>
    </source>
</evidence>
<evidence type="ECO:0000313" key="4">
    <source>
        <dbReference type="Proteomes" id="UP000799441"/>
    </source>
</evidence>
<dbReference type="Pfam" id="PF00497">
    <property type="entry name" value="SBP_bac_3"/>
    <property type="match status" value="1"/>
</dbReference>